<reference evidence="9 10" key="1">
    <citation type="submission" date="2016-04" db="EMBL/GenBank/DDBJ databases">
        <title>Complete genome sequence and analysis of deep-sea sediment isolate, Amycolatopsis sp. WP1.</title>
        <authorList>
            <person name="Wang H."/>
            <person name="Chen S."/>
            <person name="Wu Q."/>
        </authorList>
    </citation>
    <scope>NUCLEOTIDE SEQUENCE [LARGE SCALE GENOMIC DNA]</scope>
    <source>
        <strain evidence="9 10">WP1</strain>
    </source>
</reference>
<evidence type="ECO:0000256" key="1">
    <source>
        <dbReference type="ARBA" id="ARBA00004651"/>
    </source>
</evidence>
<feature type="transmembrane region" description="Helical" evidence="7">
    <location>
        <begin position="204"/>
        <end position="223"/>
    </location>
</feature>
<keyword evidence="6 7" id="KW-0472">Membrane</keyword>
<dbReference type="AlphaFoldDB" id="A0A344L3K8"/>
<evidence type="ECO:0000313" key="9">
    <source>
        <dbReference type="EMBL" id="AXB42632.1"/>
    </source>
</evidence>
<dbReference type="SUPFAM" id="SSF103473">
    <property type="entry name" value="MFS general substrate transporter"/>
    <property type="match status" value="1"/>
</dbReference>
<dbReference type="GO" id="GO:0005886">
    <property type="term" value="C:plasma membrane"/>
    <property type="evidence" value="ECO:0007669"/>
    <property type="project" value="UniProtKB-SubCell"/>
</dbReference>
<dbReference type="Pfam" id="PF07690">
    <property type="entry name" value="MFS_1"/>
    <property type="match status" value="1"/>
</dbReference>
<keyword evidence="5 7" id="KW-1133">Transmembrane helix</keyword>
<feature type="transmembrane region" description="Helical" evidence="7">
    <location>
        <begin position="408"/>
        <end position="428"/>
    </location>
</feature>
<feature type="transmembrane region" description="Helical" evidence="7">
    <location>
        <begin position="361"/>
        <end position="387"/>
    </location>
</feature>
<dbReference type="InterPro" id="IPR020846">
    <property type="entry name" value="MFS_dom"/>
</dbReference>
<evidence type="ECO:0000256" key="6">
    <source>
        <dbReference type="ARBA" id="ARBA00023136"/>
    </source>
</evidence>
<sequence length="521" mass="53717">MTANEHAPPRAGRREWLGLATLALPTLLIALDMNVLGLAVPALSADLKPTGTELLWINDIYGFLIAGFLITMGTLGDKIGRRRLLLIGGAAFGVASAVAAFSASAEMLIVARAALGIAGATLMPSTMSLIRNLFHDPAQRTVAISVWMTSFTAGSALGPLLGAVLLENFWWGSVFLLGVPVMLLLLVFGPILLPESRNDDAGGVDLASVALSLTGMLATVYGLKKLAEAGFSWTAAAAFTGGLLVLYTFVRRQRTLRAPLLDLGLFANRGFTASITVQTLAVFGVAGGFFFVAQYLQLVLGLSPLEAGLWTVPSTVAGVAGTMLAPAIVRRVRAAYVLGGGMVLAVAGFVLLTFTEPDSGIAAVVTGFALLSFGFGPAMTVTTDLIMASAPPERTGAASALSETGSELGMALGIAILGSIGTAVYRIGVIEGTPAGIPPELATVAHDTLGGAVTIAAELPPGTAEQLLTVARTAFTDGFHVNSWISVALTAGLAVLSVVLLRHVRPATENTTDTTEDARVH</sequence>
<feature type="transmembrane region" description="Helical" evidence="7">
    <location>
        <begin position="336"/>
        <end position="355"/>
    </location>
</feature>
<accession>A0A344L3K8</accession>
<feature type="transmembrane region" description="Helical" evidence="7">
    <location>
        <begin position="142"/>
        <end position="163"/>
    </location>
</feature>
<dbReference type="Proteomes" id="UP000250434">
    <property type="component" value="Chromosome"/>
</dbReference>
<dbReference type="PROSITE" id="PS50850">
    <property type="entry name" value="MFS"/>
    <property type="match status" value="1"/>
</dbReference>
<feature type="transmembrane region" description="Helical" evidence="7">
    <location>
        <begin position="84"/>
        <end position="103"/>
    </location>
</feature>
<dbReference type="CDD" id="cd17321">
    <property type="entry name" value="MFS_MMR_MDR_like"/>
    <property type="match status" value="1"/>
</dbReference>
<feature type="transmembrane region" description="Helical" evidence="7">
    <location>
        <begin position="109"/>
        <end position="130"/>
    </location>
</feature>
<feature type="domain" description="Major facilitator superfamily (MFS) profile" evidence="8">
    <location>
        <begin position="18"/>
        <end position="509"/>
    </location>
</feature>
<comment type="subcellular location">
    <subcellularLocation>
        <location evidence="1">Cell membrane</location>
        <topology evidence="1">Multi-pass membrane protein</topology>
    </subcellularLocation>
</comment>
<evidence type="ECO:0000259" key="8">
    <source>
        <dbReference type="PROSITE" id="PS50850"/>
    </source>
</evidence>
<keyword evidence="2" id="KW-0813">Transport</keyword>
<keyword evidence="4 7" id="KW-0812">Transmembrane</keyword>
<dbReference type="PANTHER" id="PTHR42718">
    <property type="entry name" value="MAJOR FACILITATOR SUPERFAMILY MULTIDRUG TRANSPORTER MFSC"/>
    <property type="match status" value="1"/>
</dbReference>
<proteinExistence type="predicted"/>
<feature type="transmembrane region" description="Helical" evidence="7">
    <location>
        <begin position="483"/>
        <end position="501"/>
    </location>
</feature>
<feature type="transmembrane region" description="Helical" evidence="7">
    <location>
        <begin position="54"/>
        <end position="72"/>
    </location>
</feature>
<dbReference type="Gene3D" id="1.20.1250.20">
    <property type="entry name" value="MFS general substrate transporter like domains"/>
    <property type="match status" value="1"/>
</dbReference>
<evidence type="ECO:0000256" key="3">
    <source>
        <dbReference type="ARBA" id="ARBA00022475"/>
    </source>
</evidence>
<evidence type="ECO:0000256" key="2">
    <source>
        <dbReference type="ARBA" id="ARBA00022448"/>
    </source>
</evidence>
<keyword evidence="10" id="KW-1185">Reference proteome</keyword>
<evidence type="ECO:0000256" key="5">
    <source>
        <dbReference type="ARBA" id="ARBA00022989"/>
    </source>
</evidence>
<organism evidence="9 10">
    <name type="scientific">Amycolatopsis albispora</name>
    <dbReference type="NCBI Taxonomy" id="1804986"/>
    <lineage>
        <taxon>Bacteria</taxon>
        <taxon>Bacillati</taxon>
        <taxon>Actinomycetota</taxon>
        <taxon>Actinomycetes</taxon>
        <taxon>Pseudonocardiales</taxon>
        <taxon>Pseudonocardiaceae</taxon>
        <taxon>Amycolatopsis</taxon>
    </lineage>
</organism>
<dbReference type="EMBL" id="CP015163">
    <property type="protein sequence ID" value="AXB42632.1"/>
    <property type="molecule type" value="Genomic_DNA"/>
</dbReference>
<evidence type="ECO:0000313" key="10">
    <source>
        <dbReference type="Proteomes" id="UP000250434"/>
    </source>
</evidence>
<dbReference type="PANTHER" id="PTHR42718:SF47">
    <property type="entry name" value="METHYL VIOLOGEN RESISTANCE PROTEIN SMVA"/>
    <property type="match status" value="1"/>
</dbReference>
<evidence type="ECO:0000256" key="4">
    <source>
        <dbReference type="ARBA" id="ARBA00022692"/>
    </source>
</evidence>
<dbReference type="Gene3D" id="1.20.1720.10">
    <property type="entry name" value="Multidrug resistance protein D"/>
    <property type="match status" value="1"/>
</dbReference>
<dbReference type="OrthoDB" id="4172724at2"/>
<dbReference type="InterPro" id="IPR011701">
    <property type="entry name" value="MFS"/>
</dbReference>
<dbReference type="GO" id="GO:0022857">
    <property type="term" value="F:transmembrane transporter activity"/>
    <property type="evidence" value="ECO:0007669"/>
    <property type="project" value="InterPro"/>
</dbReference>
<feature type="transmembrane region" description="Helical" evidence="7">
    <location>
        <begin position="229"/>
        <end position="250"/>
    </location>
</feature>
<feature type="transmembrane region" description="Helical" evidence="7">
    <location>
        <begin position="271"/>
        <end position="296"/>
    </location>
</feature>
<evidence type="ECO:0000256" key="7">
    <source>
        <dbReference type="SAM" id="Phobius"/>
    </source>
</evidence>
<feature type="transmembrane region" description="Helical" evidence="7">
    <location>
        <begin position="169"/>
        <end position="192"/>
    </location>
</feature>
<dbReference type="RefSeq" id="WP_113691894.1">
    <property type="nucleotide sequence ID" value="NZ_CP015163.1"/>
</dbReference>
<dbReference type="InterPro" id="IPR036259">
    <property type="entry name" value="MFS_trans_sf"/>
</dbReference>
<feature type="transmembrane region" description="Helical" evidence="7">
    <location>
        <begin position="308"/>
        <end position="329"/>
    </location>
</feature>
<dbReference type="KEGG" id="aab:A4R43_08875"/>
<keyword evidence="3" id="KW-1003">Cell membrane</keyword>
<name>A0A344L3K8_9PSEU</name>
<gene>
    <name evidence="9" type="ORF">A4R43_08875</name>
</gene>
<protein>
    <submittedName>
        <fullName evidence="9">MFS transporter</fullName>
    </submittedName>
</protein>